<evidence type="ECO:0000313" key="2">
    <source>
        <dbReference type="EMBL" id="MFC6426896.1"/>
    </source>
</evidence>
<evidence type="ECO:0000256" key="1">
    <source>
        <dbReference type="SAM" id="Phobius"/>
    </source>
</evidence>
<feature type="transmembrane region" description="Helical" evidence="1">
    <location>
        <begin position="56"/>
        <end position="76"/>
    </location>
</feature>
<keyword evidence="1" id="KW-0472">Membrane</keyword>
<accession>A0ABW1XEQ7</accession>
<proteinExistence type="predicted"/>
<dbReference type="Proteomes" id="UP001596305">
    <property type="component" value="Unassembled WGS sequence"/>
</dbReference>
<keyword evidence="1" id="KW-0812">Transmembrane</keyword>
<reference evidence="3" key="1">
    <citation type="journal article" date="2019" name="Int. J. Syst. Evol. Microbiol.">
        <title>The Global Catalogue of Microorganisms (GCM) 10K type strain sequencing project: providing services to taxonomists for standard genome sequencing and annotation.</title>
        <authorList>
            <consortium name="The Broad Institute Genomics Platform"/>
            <consortium name="The Broad Institute Genome Sequencing Center for Infectious Disease"/>
            <person name="Wu L."/>
            <person name="Ma J."/>
        </authorList>
    </citation>
    <scope>NUCLEOTIDE SEQUENCE [LARGE SCALE GENOMIC DNA]</scope>
    <source>
        <strain evidence="3">CCUG 47105</strain>
    </source>
</reference>
<dbReference type="EMBL" id="JBHSTM010000013">
    <property type="protein sequence ID" value="MFC6426896.1"/>
    <property type="molecule type" value="Genomic_DNA"/>
</dbReference>
<comment type="caution">
    <text evidence="2">The sequence shown here is derived from an EMBL/GenBank/DDBJ whole genome shotgun (WGS) entry which is preliminary data.</text>
</comment>
<organism evidence="2 3">
    <name type="scientific">Oerskovia paurometabola</name>
    <dbReference type="NCBI Taxonomy" id="162170"/>
    <lineage>
        <taxon>Bacteria</taxon>
        <taxon>Bacillati</taxon>
        <taxon>Actinomycetota</taxon>
        <taxon>Actinomycetes</taxon>
        <taxon>Micrococcales</taxon>
        <taxon>Cellulomonadaceae</taxon>
        <taxon>Oerskovia</taxon>
    </lineage>
</organism>
<gene>
    <name evidence="2" type="ORF">ACFP71_18835</name>
</gene>
<evidence type="ECO:0000313" key="3">
    <source>
        <dbReference type="Proteomes" id="UP001596305"/>
    </source>
</evidence>
<sequence length="117" mass="12324">MTARISAVELSARTCVVLAPIVIFISFSLGALMLGLGLALLLAATANVPPGGAVTAGLFIALFVAAFATFYPLVPLSAQRAKMERKLLTDPSFLRNAMTGDARVVIGLDRNLIIEHK</sequence>
<keyword evidence="3" id="KW-1185">Reference proteome</keyword>
<keyword evidence="1" id="KW-1133">Transmembrane helix</keyword>
<feature type="transmembrane region" description="Helical" evidence="1">
    <location>
        <begin position="21"/>
        <end position="44"/>
    </location>
</feature>
<name>A0ABW1XEQ7_9CELL</name>
<protein>
    <submittedName>
        <fullName evidence="2">Uncharacterized protein</fullName>
    </submittedName>
</protein>
<dbReference type="RefSeq" id="WP_204808853.1">
    <property type="nucleotide sequence ID" value="NZ_BAAAIY010000006.1"/>
</dbReference>